<feature type="domain" description="Major facilitator superfamily (MFS) profile" evidence="7">
    <location>
        <begin position="21"/>
        <end position="467"/>
    </location>
</feature>
<comment type="subcellular location">
    <subcellularLocation>
        <location evidence="1">Membrane</location>
        <topology evidence="1">Multi-pass membrane protein</topology>
    </subcellularLocation>
</comment>
<feature type="transmembrane region" description="Helical" evidence="6">
    <location>
        <begin position="176"/>
        <end position="195"/>
    </location>
</feature>
<dbReference type="PROSITE" id="PS50850">
    <property type="entry name" value="MFS"/>
    <property type="match status" value="1"/>
</dbReference>
<feature type="transmembrane region" description="Helical" evidence="6">
    <location>
        <begin position="207"/>
        <end position="229"/>
    </location>
</feature>
<accession>A0ABX8WIV4</accession>
<dbReference type="InterPro" id="IPR011701">
    <property type="entry name" value="MFS"/>
</dbReference>
<dbReference type="Pfam" id="PF07690">
    <property type="entry name" value="MFS_1"/>
    <property type="match status" value="1"/>
</dbReference>
<dbReference type="InterPro" id="IPR036259">
    <property type="entry name" value="MFS_trans_sf"/>
</dbReference>
<dbReference type="InterPro" id="IPR020846">
    <property type="entry name" value="MFS_dom"/>
</dbReference>
<dbReference type="Proteomes" id="UP000825799">
    <property type="component" value="Chromosome"/>
</dbReference>
<protein>
    <submittedName>
        <fullName evidence="8">MFS transporter</fullName>
    </submittedName>
</protein>
<organism evidence="8 9">
    <name type="scientific">Devosia salina</name>
    <dbReference type="NCBI Taxonomy" id="2860336"/>
    <lineage>
        <taxon>Bacteria</taxon>
        <taxon>Pseudomonadati</taxon>
        <taxon>Pseudomonadota</taxon>
        <taxon>Alphaproteobacteria</taxon>
        <taxon>Hyphomicrobiales</taxon>
        <taxon>Devosiaceae</taxon>
        <taxon>Devosia</taxon>
    </lineage>
</organism>
<keyword evidence="2" id="KW-0813">Transport</keyword>
<evidence type="ECO:0000256" key="1">
    <source>
        <dbReference type="ARBA" id="ARBA00004141"/>
    </source>
</evidence>
<feature type="transmembrane region" description="Helical" evidence="6">
    <location>
        <begin position="364"/>
        <end position="381"/>
    </location>
</feature>
<keyword evidence="9" id="KW-1185">Reference proteome</keyword>
<dbReference type="PRINTS" id="PR01036">
    <property type="entry name" value="TCRTETB"/>
</dbReference>
<feature type="transmembrane region" description="Helical" evidence="6">
    <location>
        <begin position="340"/>
        <end position="358"/>
    </location>
</feature>
<evidence type="ECO:0000256" key="5">
    <source>
        <dbReference type="ARBA" id="ARBA00023136"/>
    </source>
</evidence>
<dbReference type="Gene3D" id="1.20.1720.10">
    <property type="entry name" value="Multidrug resistance protein D"/>
    <property type="match status" value="1"/>
</dbReference>
<dbReference type="PANTHER" id="PTHR42718:SF9">
    <property type="entry name" value="MAJOR FACILITATOR SUPERFAMILY MULTIDRUG TRANSPORTER MFSC"/>
    <property type="match status" value="1"/>
</dbReference>
<feature type="transmembrane region" description="Helical" evidence="6">
    <location>
        <begin position="235"/>
        <end position="255"/>
    </location>
</feature>
<feature type="transmembrane region" description="Helical" evidence="6">
    <location>
        <begin position="116"/>
        <end position="133"/>
    </location>
</feature>
<dbReference type="Gene3D" id="1.20.1250.20">
    <property type="entry name" value="MFS general substrate transporter like domains"/>
    <property type="match status" value="1"/>
</dbReference>
<keyword evidence="5 6" id="KW-0472">Membrane</keyword>
<dbReference type="CDD" id="cd17321">
    <property type="entry name" value="MFS_MMR_MDR_like"/>
    <property type="match status" value="1"/>
</dbReference>
<gene>
    <name evidence="8" type="ORF">K1X15_03505</name>
</gene>
<feature type="transmembrane region" description="Helical" evidence="6">
    <location>
        <begin position="311"/>
        <end position="328"/>
    </location>
</feature>
<dbReference type="PANTHER" id="PTHR42718">
    <property type="entry name" value="MAJOR FACILITATOR SUPERFAMILY MULTIDRUG TRANSPORTER MFSC"/>
    <property type="match status" value="1"/>
</dbReference>
<evidence type="ECO:0000256" key="2">
    <source>
        <dbReference type="ARBA" id="ARBA00022448"/>
    </source>
</evidence>
<keyword evidence="3 6" id="KW-0812">Transmembrane</keyword>
<feature type="transmembrane region" description="Helical" evidence="6">
    <location>
        <begin position="276"/>
        <end position="299"/>
    </location>
</feature>
<feature type="transmembrane region" description="Helical" evidence="6">
    <location>
        <begin position="402"/>
        <end position="426"/>
    </location>
</feature>
<feature type="transmembrane region" description="Helical" evidence="6">
    <location>
        <begin position="87"/>
        <end position="110"/>
    </location>
</feature>
<sequence>MQSATVPPPQTDSSVRPYRWQLFALSMAMLLPSLGTSIANVALPTLAGAFGATFPQVQWVVLGYLLALTTLIVSAGRLSDVFGRTRLLLVGIAIFAVASVSCALAPSLWALVAARFLQGLGAAVMMALTTAMVRDVVPQNRTGSAIGLLGTVSAVGTALGPTLGGALIHWFDWPAVFFFLAGASVATLLVVRRSIAIDRPVERASASFDYAGSILLALSLGAYALSMTLGGGELTWFNAMMAAFAAVGFVAFAFVETRVPSPLVKLELLRDRTIGTGLVSIGLVSVIMMSTLVVGPFYLTNALGLDAVRTGLVMSIGPGVAAATGFPAGQLVDRLGSFRIMLTGIVLVASGAALMTVLPDVFGVPGYAGALATITAGYALFQAANNTAVMNSVGPDRRGVTSALLGLSRNLGLITGASAMGALFAFATKSLVFWDLAVGEAAGLKATFGAAVMLAIATLLLVVKGRQR</sequence>
<evidence type="ECO:0000313" key="8">
    <source>
        <dbReference type="EMBL" id="QYO77649.1"/>
    </source>
</evidence>
<dbReference type="EMBL" id="CP080590">
    <property type="protein sequence ID" value="QYO77649.1"/>
    <property type="molecule type" value="Genomic_DNA"/>
</dbReference>
<evidence type="ECO:0000256" key="4">
    <source>
        <dbReference type="ARBA" id="ARBA00022989"/>
    </source>
</evidence>
<evidence type="ECO:0000256" key="3">
    <source>
        <dbReference type="ARBA" id="ARBA00022692"/>
    </source>
</evidence>
<dbReference type="SUPFAM" id="SSF103473">
    <property type="entry name" value="MFS general substrate transporter"/>
    <property type="match status" value="1"/>
</dbReference>
<proteinExistence type="predicted"/>
<evidence type="ECO:0000313" key="9">
    <source>
        <dbReference type="Proteomes" id="UP000825799"/>
    </source>
</evidence>
<feature type="transmembrane region" description="Helical" evidence="6">
    <location>
        <begin position="446"/>
        <end position="463"/>
    </location>
</feature>
<name>A0ABX8WIV4_9HYPH</name>
<feature type="transmembrane region" description="Helical" evidence="6">
    <location>
        <begin position="145"/>
        <end position="170"/>
    </location>
</feature>
<evidence type="ECO:0000256" key="6">
    <source>
        <dbReference type="SAM" id="Phobius"/>
    </source>
</evidence>
<feature type="transmembrane region" description="Helical" evidence="6">
    <location>
        <begin position="22"/>
        <end position="50"/>
    </location>
</feature>
<evidence type="ECO:0000259" key="7">
    <source>
        <dbReference type="PROSITE" id="PS50850"/>
    </source>
</evidence>
<dbReference type="RefSeq" id="WP_220306103.1">
    <property type="nucleotide sequence ID" value="NZ_CP080590.1"/>
</dbReference>
<keyword evidence="4 6" id="KW-1133">Transmembrane helix</keyword>
<reference evidence="8 9" key="1">
    <citation type="submission" date="2021-08" db="EMBL/GenBank/DDBJ databases">
        <title>Devosia salina sp. nov., isolated from the South China Sea sediment.</title>
        <authorList>
            <person name="Zhou Z."/>
        </authorList>
    </citation>
    <scope>NUCLEOTIDE SEQUENCE [LARGE SCALE GENOMIC DNA]</scope>
    <source>
        <strain evidence="8 9">SCS-3</strain>
    </source>
</reference>
<feature type="transmembrane region" description="Helical" evidence="6">
    <location>
        <begin position="56"/>
        <end position="75"/>
    </location>
</feature>